<evidence type="ECO:0000313" key="1">
    <source>
        <dbReference type="EMBL" id="GII32037.1"/>
    </source>
</evidence>
<name>A0A8J3TVE3_9ACTN</name>
<accession>A0A8J3TVE3</accession>
<comment type="caution">
    <text evidence="1">The sequence shown here is derived from an EMBL/GenBank/DDBJ whole genome shotgun (WGS) entry which is preliminary data.</text>
</comment>
<reference evidence="1 2" key="1">
    <citation type="submission" date="2021-01" db="EMBL/GenBank/DDBJ databases">
        <title>Whole genome shotgun sequence of Planotetraspora mira NBRC 15435.</title>
        <authorList>
            <person name="Komaki H."/>
            <person name="Tamura T."/>
        </authorList>
    </citation>
    <scope>NUCLEOTIDE SEQUENCE [LARGE SCALE GENOMIC DNA]</scope>
    <source>
        <strain evidence="1 2">NBRC 15435</strain>
    </source>
</reference>
<gene>
    <name evidence="1" type="ORF">Pmi06nite_54790</name>
</gene>
<dbReference type="Proteomes" id="UP000650628">
    <property type="component" value="Unassembled WGS sequence"/>
</dbReference>
<dbReference type="EMBL" id="BOOO01000033">
    <property type="protein sequence ID" value="GII32037.1"/>
    <property type="molecule type" value="Genomic_DNA"/>
</dbReference>
<keyword evidence="2" id="KW-1185">Reference proteome</keyword>
<dbReference type="AlphaFoldDB" id="A0A8J3TVE3"/>
<organism evidence="1 2">
    <name type="scientific">Planotetraspora mira</name>
    <dbReference type="NCBI Taxonomy" id="58121"/>
    <lineage>
        <taxon>Bacteria</taxon>
        <taxon>Bacillati</taxon>
        <taxon>Actinomycetota</taxon>
        <taxon>Actinomycetes</taxon>
        <taxon>Streptosporangiales</taxon>
        <taxon>Streptosporangiaceae</taxon>
        <taxon>Planotetraspora</taxon>
    </lineage>
</organism>
<proteinExistence type="predicted"/>
<evidence type="ECO:0000313" key="2">
    <source>
        <dbReference type="Proteomes" id="UP000650628"/>
    </source>
</evidence>
<protein>
    <submittedName>
        <fullName evidence="1">Uncharacterized protein</fullName>
    </submittedName>
</protein>
<sequence length="49" mass="4978">MQSLTGLVPPGVVTVTWTGPAPLGAVAVICVPEFTVNEAVAEPNFIRAG</sequence>